<dbReference type="AlphaFoldDB" id="A0A7J3I7T2"/>
<gene>
    <name evidence="1" type="ORF">ENT87_04425</name>
    <name evidence="2" type="ORF">ENU30_00515</name>
</gene>
<dbReference type="InterPro" id="IPR011047">
    <property type="entry name" value="Quinoprotein_ADH-like_sf"/>
</dbReference>
<evidence type="ECO:0000313" key="2">
    <source>
        <dbReference type="EMBL" id="HGQ17452.1"/>
    </source>
</evidence>
<accession>A0A7J3I7T2</accession>
<sequence>MSLRHILYLHNVELPVFDPDSAYNLDFSDGLTYWILIKHSDLEPTVRYLDGRGIEIVGGRESKWSLVYKPLIRVHEEDYYIIEAYVRYRFYSNRFNPKKGIVDGFVVRVEALDRVLEPIELRIEKWMWGDNGETFYRTDWRCGYKPCISIGRFRCGDIALSGYSDWKRVFSFFKTPTGTRYLMLYITGQGNGTVSIGGVRVRNEPLKNVALEHRESPFKTLAIPRATVYRSLLLRNFAGRIMRIGDLDGDGIPEFVFVQNENVVTGEKYHHNIYRHISCVTAVNIDGSILWQIGRPDARNFPAQTELPIGVIDINGDGRDEVVLARNFKLIIIEGSSGKTIRSRDTPKAREGGGFVEGSETIFERVFGDHIVFADLRGLGRARDIVFKDRYNNMWTYTEDLDELWSYSGKLIHTPLIYDFDDDGRDEVFAGDALIDDNGRVLWRIDLYDHCDSAVAYRYNGRMYLAIANQDGGVYFIDVEKGEVIKEWHLGHAQIMSLANFDPTVSKPLIVAQTFWGGVNQFVFDLSGEMIFAAFNKVFGWVPVNWIGNGSELIAAPNGLYDLYGNIVVPFEYNMWSDSEWGPKVYVWNIVGDPRDEVIVWNEHRLIIYTQDDNPRDGVYIPRRRMYNQSLYGNFISE</sequence>
<dbReference type="InterPro" id="IPR015943">
    <property type="entry name" value="WD40/YVTN_repeat-like_dom_sf"/>
</dbReference>
<evidence type="ECO:0008006" key="3">
    <source>
        <dbReference type="Google" id="ProtNLM"/>
    </source>
</evidence>
<comment type="caution">
    <text evidence="1">The sequence shown here is derived from an EMBL/GenBank/DDBJ whole genome shotgun (WGS) entry which is preliminary data.</text>
</comment>
<evidence type="ECO:0000313" key="1">
    <source>
        <dbReference type="EMBL" id="HGN36779.1"/>
    </source>
</evidence>
<name>A0A7J3I7T2_9CREN</name>
<organism evidence="1">
    <name type="scientific">Ignisphaera aggregans</name>
    <dbReference type="NCBI Taxonomy" id="334771"/>
    <lineage>
        <taxon>Archaea</taxon>
        <taxon>Thermoproteota</taxon>
        <taxon>Thermoprotei</taxon>
        <taxon>Desulfurococcales</taxon>
        <taxon>Desulfurococcaceae</taxon>
        <taxon>Ignisphaera</taxon>
    </lineage>
</organism>
<dbReference type="Gene3D" id="2.130.10.10">
    <property type="entry name" value="YVTN repeat-like/Quinoprotein amine dehydrogenase"/>
    <property type="match status" value="1"/>
</dbReference>
<reference evidence="1" key="1">
    <citation type="journal article" date="2020" name="mSystems">
        <title>Genome- and Community-Level Interaction Insights into Carbon Utilization and Element Cycling Functions of Hydrothermarchaeota in Hydrothermal Sediment.</title>
        <authorList>
            <person name="Zhou Z."/>
            <person name="Liu Y."/>
            <person name="Xu W."/>
            <person name="Pan J."/>
            <person name="Luo Z.H."/>
            <person name="Li M."/>
        </authorList>
    </citation>
    <scope>NUCLEOTIDE SEQUENCE [LARGE SCALE GENOMIC DNA]</scope>
    <source>
        <strain evidence="1">SpSt-618</strain>
        <strain evidence="2">SpSt-657</strain>
    </source>
</reference>
<dbReference type="PANTHER" id="PTHR43118:SF1">
    <property type="entry name" value="RHAMNOGALACTURONAN LYASE (EUROFUNG)"/>
    <property type="match status" value="1"/>
</dbReference>
<dbReference type="EMBL" id="DTAI01000128">
    <property type="protein sequence ID" value="HGN36779.1"/>
    <property type="molecule type" value="Genomic_DNA"/>
</dbReference>
<dbReference type="SUPFAM" id="SSF50998">
    <property type="entry name" value="Quinoprotein alcohol dehydrogenase-like"/>
    <property type="match status" value="1"/>
</dbReference>
<dbReference type="PANTHER" id="PTHR43118">
    <property type="entry name" value="RHAMNOGALACTURONAN LYASE (EUROFUNG)"/>
    <property type="match status" value="1"/>
</dbReference>
<dbReference type="InterPro" id="IPR034641">
    <property type="entry name" value="RGL11"/>
</dbReference>
<proteinExistence type="predicted"/>
<protein>
    <recommendedName>
        <fullName evidence="3">FG-GAP repeat protein</fullName>
    </recommendedName>
</protein>
<dbReference type="EMBL" id="DTBZ01000015">
    <property type="protein sequence ID" value="HGQ17452.1"/>
    <property type="molecule type" value="Genomic_DNA"/>
</dbReference>